<dbReference type="GO" id="GO:0015937">
    <property type="term" value="P:coenzyme A biosynthetic process"/>
    <property type="evidence" value="ECO:0007669"/>
    <property type="project" value="InterPro"/>
</dbReference>
<keyword evidence="4" id="KW-0808">Transferase</keyword>
<dbReference type="InterPro" id="IPR027417">
    <property type="entry name" value="P-loop_NTPase"/>
</dbReference>
<keyword evidence="2" id="KW-0067">ATP-binding</keyword>
<proteinExistence type="inferred from homology"/>
<feature type="transmembrane region" description="Helical" evidence="3">
    <location>
        <begin position="192"/>
        <end position="214"/>
    </location>
</feature>
<dbReference type="EMBL" id="JADNYJ010000037">
    <property type="protein sequence ID" value="KAF8902245.1"/>
    <property type="molecule type" value="Genomic_DNA"/>
</dbReference>
<evidence type="ECO:0000256" key="2">
    <source>
        <dbReference type="ARBA" id="ARBA00022840"/>
    </source>
</evidence>
<evidence type="ECO:0000313" key="4">
    <source>
        <dbReference type="EMBL" id="KAF8902245.1"/>
    </source>
</evidence>
<dbReference type="NCBIfam" id="TIGR00152">
    <property type="entry name" value="dephospho-CoA kinase"/>
    <property type="match status" value="1"/>
</dbReference>
<dbReference type="SUPFAM" id="SSF52540">
    <property type="entry name" value="P-loop containing nucleoside triphosphate hydrolases"/>
    <property type="match status" value="1"/>
</dbReference>
<dbReference type="HAMAP" id="MF_00376">
    <property type="entry name" value="Dephospho_CoA_kinase"/>
    <property type="match status" value="1"/>
</dbReference>
<dbReference type="PANTHER" id="PTHR10695:SF46">
    <property type="entry name" value="BIFUNCTIONAL COENZYME A SYNTHASE-RELATED"/>
    <property type="match status" value="1"/>
</dbReference>
<dbReference type="InterPro" id="IPR001977">
    <property type="entry name" value="Depp_CoAkinase"/>
</dbReference>
<dbReference type="PROSITE" id="PS51219">
    <property type="entry name" value="DPCK"/>
    <property type="match status" value="1"/>
</dbReference>
<dbReference type="GO" id="GO:0004140">
    <property type="term" value="F:dephospho-CoA kinase activity"/>
    <property type="evidence" value="ECO:0007669"/>
    <property type="project" value="InterPro"/>
</dbReference>
<keyword evidence="4" id="KW-0418">Kinase</keyword>
<dbReference type="Pfam" id="PF01121">
    <property type="entry name" value="CoaE"/>
    <property type="match status" value="1"/>
</dbReference>
<keyword evidence="3" id="KW-0472">Membrane</keyword>
<dbReference type="PANTHER" id="PTHR10695">
    <property type="entry name" value="DEPHOSPHO-COA KINASE-RELATED"/>
    <property type="match status" value="1"/>
</dbReference>
<gene>
    <name evidence="4" type="ORF">CPB84DRAFT_1776285</name>
</gene>
<dbReference type="AlphaFoldDB" id="A0A9P5NR40"/>
<comment type="caution">
    <text evidence="4">The sequence shown here is derived from an EMBL/GenBank/DDBJ whole genome shotgun (WGS) entry which is preliminary data.</text>
</comment>
<name>A0A9P5NR40_GYMJU</name>
<keyword evidence="1" id="KW-0547">Nucleotide-binding</keyword>
<dbReference type="CDD" id="cd02022">
    <property type="entry name" value="DPCK"/>
    <property type="match status" value="1"/>
</dbReference>
<organism evidence="4 5">
    <name type="scientific">Gymnopilus junonius</name>
    <name type="common">Spectacular rustgill mushroom</name>
    <name type="synonym">Gymnopilus spectabilis subsp. junonius</name>
    <dbReference type="NCBI Taxonomy" id="109634"/>
    <lineage>
        <taxon>Eukaryota</taxon>
        <taxon>Fungi</taxon>
        <taxon>Dikarya</taxon>
        <taxon>Basidiomycota</taxon>
        <taxon>Agaricomycotina</taxon>
        <taxon>Agaricomycetes</taxon>
        <taxon>Agaricomycetidae</taxon>
        <taxon>Agaricales</taxon>
        <taxon>Agaricineae</taxon>
        <taxon>Hymenogastraceae</taxon>
        <taxon>Gymnopilus</taxon>
    </lineage>
</organism>
<sequence length="226" mass="24969">MLVVGLTDGIATGKSTVSGVLKAHNVPIIDADVIAREVVAPGTSGLSKIAKTFGSDVLLPMHRLNDAEKRRQLTEIVHPAVRKAMLLQVLWHWMTGHKYVILDVPLLIEGPLWQWVGLIVVVYCSEEIQLQRLISRDSSTPAEASSRLRSQIPIADKVAYADVVVDNSGTRSELESQVDSLVKRLEKEAGSWRWIVSWLVPPVGLASAVWTLVWRRLKSIGKEKTA</sequence>
<keyword evidence="5" id="KW-1185">Reference proteome</keyword>
<keyword evidence="3" id="KW-1133">Transmembrane helix</keyword>
<protein>
    <submittedName>
        <fullName evidence="4">Dephospho-CoA kinase</fullName>
    </submittedName>
</protein>
<accession>A0A9P5NR40</accession>
<keyword evidence="3" id="KW-0812">Transmembrane</keyword>
<reference evidence="4" key="1">
    <citation type="submission" date="2020-11" db="EMBL/GenBank/DDBJ databases">
        <authorList>
            <consortium name="DOE Joint Genome Institute"/>
            <person name="Ahrendt S."/>
            <person name="Riley R."/>
            <person name="Andreopoulos W."/>
            <person name="LaButti K."/>
            <person name="Pangilinan J."/>
            <person name="Ruiz-duenas F.J."/>
            <person name="Barrasa J.M."/>
            <person name="Sanchez-Garcia M."/>
            <person name="Camarero S."/>
            <person name="Miyauchi S."/>
            <person name="Serrano A."/>
            <person name="Linde D."/>
            <person name="Babiker R."/>
            <person name="Drula E."/>
            <person name="Ayuso-Fernandez I."/>
            <person name="Pacheco R."/>
            <person name="Padilla G."/>
            <person name="Ferreira P."/>
            <person name="Barriuso J."/>
            <person name="Kellner H."/>
            <person name="Castanera R."/>
            <person name="Alfaro M."/>
            <person name="Ramirez L."/>
            <person name="Pisabarro A.G."/>
            <person name="Kuo A."/>
            <person name="Tritt A."/>
            <person name="Lipzen A."/>
            <person name="He G."/>
            <person name="Yan M."/>
            <person name="Ng V."/>
            <person name="Cullen D."/>
            <person name="Martin F."/>
            <person name="Rosso M.-N."/>
            <person name="Henrissat B."/>
            <person name="Hibbett D."/>
            <person name="Martinez A.T."/>
            <person name="Grigoriev I.V."/>
        </authorList>
    </citation>
    <scope>NUCLEOTIDE SEQUENCE</scope>
    <source>
        <strain evidence="4">AH 44721</strain>
    </source>
</reference>
<dbReference type="Proteomes" id="UP000724874">
    <property type="component" value="Unassembled WGS sequence"/>
</dbReference>
<dbReference type="OrthoDB" id="247245at2759"/>
<evidence type="ECO:0000256" key="3">
    <source>
        <dbReference type="SAM" id="Phobius"/>
    </source>
</evidence>
<dbReference type="GO" id="GO:0005524">
    <property type="term" value="F:ATP binding"/>
    <property type="evidence" value="ECO:0007669"/>
    <property type="project" value="UniProtKB-KW"/>
</dbReference>
<evidence type="ECO:0000256" key="1">
    <source>
        <dbReference type="ARBA" id="ARBA00022741"/>
    </source>
</evidence>
<dbReference type="Gene3D" id="3.40.50.300">
    <property type="entry name" value="P-loop containing nucleotide triphosphate hydrolases"/>
    <property type="match status" value="1"/>
</dbReference>
<evidence type="ECO:0000313" key="5">
    <source>
        <dbReference type="Proteomes" id="UP000724874"/>
    </source>
</evidence>